<dbReference type="PROSITE" id="PS50157">
    <property type="entry name" value="ZINC_FINGER_C2H2_2"/>
    <property type="match status" value="5"/>
</dbReference>
<evidence type="ECO:0000256" key="9">
    <source>
        <dbReference type="ARBA" id="ARBA00023163"/>
    </source>
</evidence>
<feature type="domain" description="C2H2-type" evidence="13">
    <location>
        <begin position="308"/>
        <end position="336"/>
    </location>
</feature>
<feature type="compositionally biased region" description="Low complexity" evidence="12">
    <location>
        <begin position="644"/>
        <end position="658"/>
    </location>
</feature>
<feature type="compositionally biased region" description="Acidic residues" evidence="12">
    <location>
        <begin position="257"/>
        <end position="268"/>
    </location>
</feature>
<evidence type="ECO:0000256" key="12">
    <source>
        <dbReference type="SAM" id="MobiDB-lite"/>
    </source>
</evidence>
<feature type="region of interest" description="Disordered" evidence="12">
    <location>
        <begin position="227"/>
        <end position="301"/>
    </location>
</feature>
<evidence type="ECO:0000256" key="5">
    <source>
        <dbReference type="ARBA" id="ARBA00022771"/>
    </source>
</evidence>
<feature type="compositionally biased region" description="Polar residues" evidence="12">
    <location>
        <begin position="424"/>
        <end position="433"/>
    </location>
</feature>
<protein>
    <recommendedName>
        <fullName evidence="13">C2H2-type domain-containing protein</fullName>
    </recommendedName>
</protein>
<dbReference type="InterPro" id="IPR013087">
    <property type="entry name" value="Znf_C2H2_type"/>
</dbReference>
<dbReference type="GO" id="GO:0005634">
    <property type="term" value="C:nucleus"/>
    <property type="evidence" value="ECO:0007669"/>
    <property type="project" value="UniProtKB-SubCell"/>
</dbReference>
<name>A0AAE0UXF5_9TELE</name>
<dbReference type="SUPFAM" id="SSF57667">
    <property type="entry name" value="beta-beta-alpha zinc fingers"/>
    <property type="match status" value="2"/>
</dbReference>
<evidence type="ECO:0000256" key="7">
    <source>
        <dbReference type="ARBA" id="ARBA00023015"/>
    </source>
</evidence>
<evidence type="ECO:0000256" key="4">
    <source>
        <dbReference type="ARBA" id="ARBA00022737"/>
    </source>
</evidence>
<feature type="domain" description="C2H2-type" evidence="13">
    <location>
        <begin position="539"/>
        <end position="567"/>
    </location>
</feature>
<evidence type="ECO:0000256" key="8">
    <source>
        <dbReference type="ARBA" id="ARBA00023125"/>
    </source>
</evidence>
<sequence length="817" mass="92341">MSYSHCGEVSPIAPPDYVKLHMLTAVKCRPIAPPDHVKCHTLTVVKCQVCKMEETGTDVTPNNDKCCQTETLWHCSCQPAPQQEGCDQPQVHIIEPGDLPLLQQQLQTSKSGIQQIIECFRSGTAQLRHMLLKEVDTIFECRLCRSLFRGLPNLVTHKEFYCFSGHHEQDDSSEPNKQTQAVKELLEAIYPQRDKQEHVIQLETIETNPNAVFQHLAVENYENENVTMSTNSHQPDPVPQKPNRRKSSVAPKKIEPQDIEDTDDDMDTASDKSLERKDAKSEEKGNTEQDKRVENEEETAPEMKETRISCCLCRKDFSSRSSIRRHCRKMHRQKLEELCKFTETRTVPISLLSMVKTKRVEDPPPSTGKSCPVCQKSFATKANVRRHFDEVHRGLKRDCITPDIATRPGQPLLLEGSPVPPKQPSSFTKQDQPEVSVTTSRCRLCRRKYSSQVMLRRHMRIVHKVHTLENGSTASRAVFTRKNKIKTEPDEEVCPGKSSLPSIASSSADVDKNTVCSPSKPKVTEDAGNLPLSFDFKQMYCWLCKRQFSSSQNLTKHITELHMDGNDSIYIKFYGCPICRYESRRKRDVIRHITVVHKKSSRYLAKIMPILESRAVKKPAEVVLNSSGKSASSKEDISAKHHVPSSSTLTTSDLATPSKMSPQDSAWSPGVKKSESSVYLNTRKNSALTSLNTPNHDQEHSQLTKVCKQEKKAQEPKNPHVTRSHKPSRGTPITRSQESSTEVRVTKNFSLHGCDMCSRAFAKKVFLETHRRSHKTSVNTPTGSTKVQGRSTRSKALIWNPQESVRSAAYSVTMYDC</sequence>
<reference evidence="14" key="1">
    <citation type="submission" date="2023-06" db="EMBL/GenBank/DDBJ databases">
        <title>Male Hemibagrus guttatus genome.</title>
        <authorList>
            <person name="Bian C."/>
        </authorList>
    </citation>
    <scope>NUCLEOTIDE SEQUENCE</scope>
    <source>
        <strain evidence="14">Male_cb2023</strain>
        <tissue evidence="14">Muscle</tissue>
    </source>
</reference>
<dbReference type="AlphaFoldDB" id="A0AAE0UXF5"/>
<evidence type="ECO:0000256" key="6">
    <source>
        <dbReference type="ARBA" id="ARBA00022833"/>
    </source>
</evidence>
<feature type="region of interest" description="Disordered" evidence="12">
    <location>
        <begin position="627"/>
        <end position="744"/>
    </location>
</feature>
<keyword evidence="5 11" id="KW-0863">Zinc-finger</keyword>
<feature type="domain" description="C2H2-type" evidence="13">
    <location>
        <begin position="369"/>
        <end position="397"/>
    </location>
</feature>
<dbReference type="GO" id="GO:0008270">
    <property type="term" value="F:zinc ion binding"/>
    <property type="evidence" value="ECO:0007669"/>
    <property type="project" value="UniProtKB-KW"/>
</dbReference>
<evidence type="ECO:0000256" key="2">
    <source>
        <dbReference type="ARBA" id="ARBA00006991"/>
    </source>
</evidence>
<keyword evidence="6" id="KW-0862">Zinc</keyword>
<dbReference type="Pfam" id="PF16622">
    <property type="entry name" value="zf-C2H2_11"/>
    <property type="match status" value="1"/>
</dbReference>
<feature type="compositionally biased region" description="Polar residues" evidence="12">
    <location>
        <begin position="776"/>
        <end position="791"/>
    </location>
</feature>
<accession>A0AAE0UXF5</accession>
<dbReference type="EMBL" id="JAUCMX010000013">
    <property type="protein sequence ID" value="KAK3525640.1"/>
    <property type="molecule type" value="Genomic_DNA"/>
</dbReference>
<dbReference type="Gene3D" id="3.30.160.60">
    <property type="entry name" value="Classic Zinc Finger"/>
    <property type="match status" value="2"/>
</dbReference>
<evidence type="ECO:0000256" key="3">
    <source>
        <dbReference type="ARBA" id="ARBA00022723"/>
    </source>
</evidence>
<evidence type="ECO:0000256" key="11">
    <source>
        <dbReference type="PROSITE-ProRule" id="PRU00042"/>
    </source>
</evidence>
<organism evidence="14 15">
    <name type="scientific">Hemibagrus guttatus</name>
    <dbReference type="NCBI Taxonomy" id="175788"/>
    <lineage>
        <taxon>Eukaryota</taxon>
        <taxon>Metazoa</taxon>
        <taxon>Chordata</taxon>
        <taxon>Craniata</taxon>
        <taxon>Vertebrata</taxon>
        <taxon>Euteleostomi</taxon>
        <taxon>Actinopterygii</taxon>
        <taxon>Neopterygii</taxon>
        <taxon>Teleostei</taxon>
        <taxon>Ostariophysi</taxon>
        <taxon>Siluriformes</taxon>
        <taxon>Bagridae</taxon>
        <taxon>Hemibagrus</taxon>
    </lineage>
</organism>
<feature type="domain" description="C2H2-type" evidence="13">
    <location>
        <begin position="752"/>
        <end position="774"/>
    </location>
</feature>
<feature type="compositionally biased region" description="Basic and acidic residues" evidence="12">
    <location>
        <begin position="696"/>
        <end position="718"/>
    </location>
</feature>
<evidence type="ECO:0000313" key="14">
    <source>
        <dbReference type="EMBL" id="KAK3525640.1"/>
    </source>
</evidence>
<evidence type="ECO:0000256" key="10">
    <source>
        <dbReference type="ARBA" id="ARBA00023242"/>
    </source>
</evidence>
<dbReference type="PANTHER" id="PTHR21020:SF0">
    <property type="entry name" value="ZINC FINGER PROTEIN 800"/>
    <property type="match status" value="1"/>
</dbReference>
<keyword evidence="7" id="KW-0805">Transcription regulation</keyword>
<dbReference type="InterPro" id="IPR041697">
    <property type="entry name" value="Znf-C2H2_11"/>
</dbReference>
<keyword evidence="8" id="KW-0238">DNA-binding</keyword>
<keyword evidence="4" id="KW-0677">Repeat</keyword>
<feature type="compositionally biased region" description="Polar residues" evidence="12">
    <location>
        <begin position="676"/>
        <end position="695"/>
    </location>
</feature>
<dbReference type="Pfam" id="PF00096">
    <property type="entry name" value="zf-C2H2"/>
    <property type="match status" value="2"/>
</dbReference>
<keyword evidence="10" id="KW-0539">Nucleus</keyword>
<keyword evidence="9" id="KW-0804">Transcription</keyword>
<feature type="region of interest" description="Disordered" evidence="12">
    <location>
        <begin position="772"/>
        <end position="792"/>
    </location>
</feature>
<dbReference type="PROSITE" id="PS00028">
    <property type="entry name" value="ZINC_FINGER_C2H2_1"/>
    <property type="match status" value="5"/>
</dbReference>
<keyword evidence="15" id="KW-1185">Reference proteome</keyword>
<evidence type="ECO:0000259" key="13">
    <source>
        <dbReference type="PROSITE" id="PS50157"/>
    </source>
</evidence>
<dbReference type="SMART" id="SM00355">
    <property type="entry name" value="ZnF_C2H2"/>
    <property type="match status" value="7"/>
</dbReference>
<comment type="caution">
    <text evidence="14">The sequence shown here is derived from an EMBL/GenBank/DDBJ whole genome shotgun (WGS) entry which is preliminary data.</text>
</comment>
<gene>
    <name evidence="14" type="ORF">QTP70_002549</name>
</gene>
<dbReference type="GO" id="GO:0003677">
    <property type="term" value="F:DNA binding"/>
    <property type="evidence" value="ECO:0007669"/>
    <property type="project" value="UniProtKB-KW"/>
</dbReference>
<evidence type="ECO:0000256" key="1">
    <source>
        <dbReference type="ARBA" id="ARBA00004123"/>
    </source>
</evidence>
<comment type="subcellular location">
    <subcellularLocation>
        <location evidence="1">Nucleus</location>
    </subcellularLocation>
</comment>
<dbReference type="PANTHER" id="PTHR21020">
    <property type="entry name" value="ZINC FINGER PROTEIN 800"/>
    <property type="match status" value="1"/>
</dbReference>
<keyword evidence="3" id="KW-0479">Metal-binding</keyword>
<dbReference type="InterPro" id="IPR039149">
    <property type="entry name" value="ZNF800"/>
</dbReference>
<feature type="compositionally biased region" description="Basic and acidic residues" evidence="12">
    <location>
        <begin position="269"/>
        <end position="294"/>
    </location>
</feature>
<comment type="similarity">
    <text evidence="2">Belongs to the krueppel C2H2-type zinc-finger protein family.</text>
</comment>
<feature type="domain" description="C2H2-type" evidence="13">
    <location>
        <begin position="440"/>
        <end position="471"/>
    </location>
</feature>
<feature type="region of interest" description="Disordered" evidence="12">
    <location>
        <begin position="410"/>
        <end position="433"/>
    </location>
</feature>
<feature type="compositionally biased region" description="Polar residues" evidence="12">
    <location>
        <begin position="731"/>
        <end position="744"/>
    </location>
</feature>
<evidence type="ECO:0000313" key="15">
    <source>
        <dbReference type="Proteomes" id="UP001274896"/>
    </source>
</evidence>
<dbReference type="Proteomes" id="UP001274896">
    <property type="component" value="Unassembled WGS sequence"/>
</dbReference>
<dbReference type="InterPro" id="IPR036236">
    <property type="entry name" value="Znf_C2H2_sf"/>
</dbReference>
<proteinExistence type="inferred from homology"/>